<comment type="caution">
    <text evidence="1">The sequence shown here is derived from an EMBL/GenBank/DDBJ whole genome shotgun (WGS) entry which is preliminary data.</text>
</comment>
<accession>A0A8S3CBW0</accession>
<name>A0A8S3CBW0_9BILA</name>
<sequence length="69" mass="7714">MMIFSGDDINESISNLGSSSLASSSLTTFMDDFHFPQQNISSIEDPYSQQYYQIYSNWSETTSANLAIS</sequence>
<evidence type="ECO:0000313" key="2">
    <source>
        <dbReference type="Proteomes" id="UP000676336"/>
    </source>
</evidence>
<organism evidence="1 2">
    <name type="scientific">Rotaria magnacalcarata</name>
    <dbReference type="NCBI Taxonomy" id="392030"/>
    <lineage>
        <taxon>Eukaryota</taxon>
        <taxon>Metazoa</taxon>
        <taxon>Spiralia</taxon>
        <taxon>Gnathifera</taxon>
        <taxon>Rotifera</taxon>
        <taxon>Eurotatoria</taxon>
        <taxon>Bdelloidea</taxon>
        <taxon>Philodinida</taxon>
        <taxon>Philodinidae</taxon>
        <taxon>Rotaria</taxon>
    </lineage>
</organism>
<dbReference type="Proteomes" id="UP000676336">
    <property type="component" value="Unassembled WGS sequence"/>
</dbReference>
<feature type="non-terminal residue" evidence="1">
    <location>
        <position position="69"/>
    </location>
</feature>
<protein>
    <submittedName>
        <fullName evidence="1">Uncharacterized protein</fullName>
    </submittedName>
</protein>
<reference evidence="1" key="1">
    <citation type="submission" date="2021-02" db="EMBL/GenBank/DDBJ databases">
        <authorList>
            <person name="Nowell W R."/>
        </authorList>
    </citation>
    <scope>NUCLEOTIDE SEQUENCE</scope>
</reference>
<dbReference type="EMBL" id="CAJOBI010164035">
    <property type="protein sequence ID" value="CAF4862482.1"/>
    <property type="molecule type" value="Genomic_DNA"/>
</dbReference>
<dbReference type="AlphaFoldDB" id="A0A8S3CBW0"/>
<proteinExistence type="predicted"/>
<evidence type="ECO:0000313" key="1">
    <source>
        <dbReference type="EMBL" id="CAF4862482.1"/>
    </source>
</evidence>
<gene>
    <name evidence="1" type="ORF">SMN809_LOCUS49923</name>
</gene>